<proteinExistence type="predicted"/>
<gene>
    <name evidence="10" type="ORF">CDL12_21727</name>
</gene>
<dbReference type="GO" id="GO:0051707">
    <property type="term" value="P:response to other organism"/>
    <property type="evidence" value="ECO:0007669"/>
    <property type="project" value="UniProtKB-ARBA"/>
</dbReference>
<dbReference type="PANTHER" id="PTHR48006">
    <property type="entry name" value="LEUCINE-RICH REPEAT-CONTAINING PROTEIN DDB_G0281931-RELATED"/>
    <property type="match status" value="1"/>
</dbReference>
<dbReference type="InterPro" id="IPR051824">
    <property type="entry name" value="LRR_Rcpt-Like_S/T_Kinase"/>
</dbReference>
<dbReference type="AlphaFoldDB" id="A0A2G9GKD6"/>
<reference evidence="11" key="1">
    <citation type="journal article" date="2018" name="Gigascience">
        <title>Genome assembly of the Pink Ipe (Handroanthus impetiginosus, Bignoniaceae), a highly valued, ecologically keystone Neotropical timber forest tree.</title>
        <authorList>
            <person name="Silva-Junior O.B."/>
            <person name="Grattapaglia D."/>
            <person name="Novaes E."/>
            <person name="Collevatti R.G."/>
        </authorList>
    </citation>
    <scope>NUCLEOTIDE SEQUENCE [LARGE SCALE GENOMIC DNA]</scope>
    <source>
        <strain evidence="11">cv. UFG-1</strain>
    </source>
</reference>
<comment type="subcellular location">
    <subcellularLocation>
        <location evidence="1">Membrane</location>
        <topology evidence="1">Single-pass type I membrane protein</topology>
    </subcellularLocation>
</comment>
<evidence type="ECO:0000256" key="3">
    <source>
        <dbReference type="ARBA" id="ARBA00022692"/>
    </source>
</evidence>
<feature type="transmembrane region" description="Helical" evidence="7">
    <location>
        <begin position="256"/>
        <end position="280"/>
    </location>
</feature>
<dbReference type="SUPFAM" id="SSF56112">
    <property type="entry name" value="Protein kinase-like (PK-like)"/>
    <property type="match status" value="1"/>
</dbReference>
<dbReference type="Pfam" id="PF08263">
    <property type="entry name" value="LRRNT_2"/>
    <property type="match status" value="1"/>
</dbReference>
<evidence type="ECO:0000256" key="7">
    <source>
        <dbReference type="SAM" id="Phobius"/>
    </source>
</evidence>
<dbReference type="Gene3D" id="3.30.200.20">
    <property type="entry name" value="Phosphorylase Kinase, domain 1"/>
    <property type="match status" value="1"/>
</dbReference>
<accession>A0A2G9GKD6</accession>
<dbReference type="InterPro" id="IPR032675">
    <property type="entry name" value="LRR_dom_sf"/>
</dbReference>
<dbReference type="GO" id="GO:0016020">
    <property type="term" value="C:membrane"/>
    <property type="evidence" value="ECO:0007669"/>
    <property type="project" value="UniProtKB-SubCell"/>
</dbReference>
<evidence type="ECO:0000256" key="1">
    <source>
        <dbReference type="ARBA" id="ARBA00004479"/>
    </source>
</evidence>
<sequence>MQNAQNPLFSLFLIALTCSYFINPCYGNAELKALMEMKSSLDPANKYLSSWTPDGDPCSGAFEGVACNEHQKVANISLQGKGLAGKVPPAVAELKCLSGLYLHYNSLSGEIPKEIANLTELTDLYLNVNNLSGSIPFEIGSMASLQVLQLCCNSFTGSIPTEMGLLKKLTVLTLENNRLTGQIPPSLGDLGMLKRLYLSSNQLSGPIPFRLANLPSLEVLDLQNNTLSGVVPPATFPITTCNQTHCSKSSSKLPQIAIVAGVFTLTVALTVVVFVCIVCYRRKKQKVGNKSDTCDDRASSIDQAKDLYRRSPSPLVSLEYSEGWDPTNAAQDCNGLCHEFLHGSKFNLEEVESATQHFSSVNLLGKSKFSAVYKGILKDGSIVAIKSISKTSCKTDEDEFMKGLSLLNSLKHENLVKLKGFCCSKARGECFLIYEFASKGNLSTYFDADEDGSTNILDWPTRFSIIHGIARGIEYLHSNEIIHQNISVEKVALDQQLKPLILDSGLLKLLADDVVYSALKVSAGLGYMAPEYITTGRFTEKSDVYAYGVIILQLLSGQRLLSGSMRMAAECGNWEDFIDSKLEGKFSETEAKRLTKIALDCTNEVPENRPNIASVVQEFDVPRGG</sequence>
<name>A0A2G9GKD6_9LAMI</name>
<dbReference type="GO" id="GO:0005524">
    <property type="term" value="F:ATP binding"/>
    <property type="evidence" value="ECO:0007669"/>
    <property type="project" value="InterPro"/>
</dbReference>
<dbReference type="Pfam" id="PF07714">
    <property type="entry name" value="PK_Tyr_Ser-Thr"/>
    <property type="match status" value="1"/>
</dbReference>
<dbReference type="Pfam" id="PF13855">
    <property type="entry name" value="LRR_8"/>
    <property type="match status" value="1"/>
</dbReference>
<dbReference type="PROSITE" id="PS50011">
    <property type="entry name" value="PROTEIN_KINASE_DOM"/>
    <property type="match status" value="1"/>
</dbReference>
<dbReference type="InterPro" id="IPR001611">
    <property type="entry name" value="Leu-rich_rpt"/>
</dbReference>
<dbReference type="Gene3D" id="1.10.510.10">
    <property type="entry name" value="Transferase(Phosphotransferase) domain 1"/>
    <property type="match status" value="1"/>
</dbReference>
<dbReference type="Proteomes" id="UP000231279">
    <property type="component" value="Unassembled WGS sequence"/>
</dbReference>
<dbReference type="InterPro" id="IPR000719">
    <property type="entry name" value="Prot_kinase_dom"/>
</dbReference>
<dbReference type="Pfam" id="PF00560">
    <property type="entry name" value="LRR_1"/>
    <property type="match status" value="2"/>
</dbReference>
<protein>
    <submittedName>
        <fullName evidence="10">Serine/threonine protein kinase</fullName>
        <ecNumber evidence="10">2.7.11.1</ecNumber>
    </submittedName>
</protein>
<evidence type="ECO:0000313" key="11">
    <source>
        <dbReference type="Proteomes" id="UP000231279"/>
    </source>
</evidence>
<dbReference type="SMART" id="SM00369">
    <property type="entry name" value="LRR_TYP"/>
    <property type="match status" value="3"/>
</dbReference>
<dbReference type="EMBL" id="NKXS01004642">
    <property type="protein sequence ID" value="PIN05733.1"/>
    <property type="molecule type" value="Genomic_DNA"/>
</dbReference>
<keyword evidence="2" id="KW-0433">Leucine-rich repeat</keyword>
<dbReference type="InterPro" id="IPR011009">
    <property type="entry name" value="Kinase-like_dom_sf"/>
</dbReference>
<dbReference type="GO" id="GO:0004674">
    <property type="term" value="F:protein serine/threonine kinase activity"/>
    <property type="evidence" value="ECO:0007669"/>
    <property type="project" value="UniProtKB-KW"/>
</dbReference>
<keyword evidence="4" id="KW-0677">Repeat</keyword>
<dbReference type="OrthoDB" id="676979at2759"/>
<dbReference type="Gene3D" id="3.80.10.10">
    <property type="entry name" value="Ribonuclease Inhibitor"/>
    <property type="match status" value="2"/>
</dbReference>
<dbReference type="SUPFAM" id="SSF52058">
    <property type="entry name" value="L domain-like"/>
    <property type="match status" value="1"/>
</dbReference>
<dbReference type="InterPro" id="IPR001245">
    <property type="entry name" value="Ser-Thr/Tyr_kinase_cat_dom"/>
</dbReference>
<keyword evidence="10" id="KW-0418">Kinase</keyword>
<evidence type="ECO:0000259" key="9">
    <source>
        <dbReference type="PROSITE" id="PS50011"/>
    </source>
</evidence>
<dbReference type="FunFam" id="3.80.10.10:FF:000379">
    <property type="entry name" value="Protein NSP-INTERACTING KINASE 2"/>
    <property type="match status" value="1"/>
</dbReference>
<comment type="caution">
    <text evidence="10">The sequence shown here is derived from an EMBL/GenBank/DDBJ whole genome shotgun (WGS) entry which is preliminary data.</text>
</comment>
<evidence type="ECO:0000313" key="10">
    <source>
        <dbReference type="EMBL" id="PIN05733.1"/>
    </source>
</evidence>
<evidence type="ECO:0000256" key="6">
    <source>
        <dbReference type="ARBA" id="ARBA00023136"/>
    </source>
</evidence>
<evidence type="ECO:0000256" key="5">
    <source>
        <dbReference type="ARBA" id="ARBA00022989"/>
    </source>
</evidence>
<dbReference type="PANTHER" id="PTHR48006:SF76">
    <property type="entry name" value="LRR RECEPTOR-LIKE KINASE"/>
    <property type="match status" value="1"/>
</dbReference>
<keyword evidence="5 7" id="KW-1133">Transmembrane helix</keyword>
<keyword evidence="8" id="KW-0732">Signal</keyword>
<keyword evidence="10" id="KW-0723">Serine/threonine-protein kinase</keyword>
<dbReference type="EC" id="2.7.11.1" evidence="10"/>
<dbReference type="InterPro" id="IPR013210">
    <property type="entry name" value="LRR_N_plant-typ"/>
</dbReference>
<dbReference type="FunFam" id="3.30.200.20:FF:000371">
    <property type="entry name" value="Protein NSP-INTERACTING KINASE 2"/>
    <property type="match status" value="1"/>
</dbReference>
<keyword evidence="3 7" id="KW-0812">Transmembrane</keyword>
<evidence type="ECO:0000256" key="2">
    <source>
        <dbReference type="ARBA" id="ARBA00022614"/>
    </source>
</evidence>
<keyword evidence="6 7" id="KW-0472">Membrane</keyword>
<feature type="chain" id="PRO_5013822736" evidence="8">
    <location>
        <begin position="28"/>
        <end position="625"/>
    </location>
</feature>
<dbReference type="InterPro" id="IPR003591">
    <property type="entry name" value="Leu-rich_rpt_typical-subtyp"/>
</dbReference>
<evidence type="ECO:0000256" key="8">
    <source>
        <dbReference type="SAM" id="SignalP"/>
    </source>
</evidence>
<feature type="signal peptide" evidence="8">
    <location>
        <begin position="1"/>
        <end position="27"/>
    </location>
</feature>
<keyword evidence="10" id="KW-0808">Transferase</keyword>
<evidence type="ECO:0000256" key="4">
    <source>
        <dbReference type="ARBA" id="ARBA00022737"/>
    </source>
</evidence>
<organism evidence="10 11">
    <name type="scientific">Handroanthus impetiginosus</name>
    <dbReference type="NCBI Taxonomy" id="429701"/>
    <lineage>
        <taxon>Eukaryota</taxon>
        <taxon>Viridiplantae</taxon>
        <taxon>Streptophyta</taxon>
        <taxon>Embryophyta</taxon>
        <taxon>Tracheophyta</taxon>
        <taxon>Spermatophyta</taxon>
        <taxon>Magnoliopsida</taxon>
        <taxon>eudicotyledons</taxon>
        <taxon>Gunneridae</taxon>
        <taxon>Pentapetalae</taxon>
        <taxon>asterids</taxon>
        <taxon>lamiids</taxon>
        <taxon>Lamiales</taxon>
        <taxon>Bignoniaceae</taxon>
        <taxon>Crescentiina</taxon>
        <taxon>Tabebuia alliance</taxon>
        <taxon>Handroanthus</taxon>
    </lineage>
</organism>
<dbReference type="GO" id="GO:0006952">
    <property type="term" value="P:defense response"/>
    <property type="evidence" value="ECO:0007669"/>
    <property type="project" value="UniProtKB-ARBA"/>
</dbReference>
<keyword evidence="11" id="KW-1185">Reference proteome</keyword>
<feature type="domain" description="Protein kinase" evidence="9">
    <location>
        <begin position="358"/>
        <end position="621"/>
    </location>
</feature>